<gene>
    <name evidence="12" type="ORF">SAMN05216352_102489</name>
</gene>
<dbReference type="InterPro" id="IPR029001">
    <property type="entry name" value="ITPase-like_fam"/>
</dbReference>
<keyword evidence="4 10" id="KW-0547">Nucleotide-binding</keyword>
<feature type="binding site" evidence="10">
    <location>
        <begin position="8"/>
        <end position="13"/>
    </location>
    <ligand>
        <name>substrate</name>
    </ligand>
</feature>
<evidence type="ECO:0000256" key="7">
    <source>
        <dbReference type="ARBA" id="ARBA00023080"/>
    </source>
</evidence>
<dbReference type="FunFam" id="3.90.950.10:FF:000001">
    <property type="entry name" value="dITP/XTP pyrophosphatase"/>
    <property type="match status" value="1"/>
</dbReference>
<dbReference type="GO" id="GO:0017111">
    <property type="term" value="F:ribonucleoside triphosphate phosphatase activity"/>
    <property type="evidence" value="ECO:0007669"/>
    <property type="project" value="InterPro"/>
</dbReference>
<dbReference type="GO" id="GO:0009146">
    <property type="term" value="P:purine nucleoside triphosphate catabolic process"/>
    <property type="evidence" value="ECO:0007669"/>
    <property type="project" value="UniProtKB-UniRule"/>
</dbReference>
<comment type="catalytic activity">
    <reaction evidence="9 10">
        <text>XTP + H2O = XMP + diphosphate + H(+)</text>
        <dbReference type="Rhea" id="RHEA:28610"/>
        <dbReference type="ChEBI" id="CHEBI:15377"/>
        <dbReference type="ChEBI" id="CHEBI:15378"/>
        <dbReference type="ChEBI" id="CHEBI:33019"/>
        <dbReference type="ChEBI" id="CHEBI:57464"/>
        <dbReference type="ChEBI" id="CHEBI:61314"/>
        <dbReference type="EC" id="3.6.1.66"/>
    </reaction>
</comment>
<dbReference type="PANTHER" id="PTHR11067:SF9">
    <property type="entry name" value="INOSINE TRIPHOSPHATE PYROPHOSPHATASE"/>
    <property type="match status" value="1"/>
</dbReference>
<dbReference type="AlphaFoldDB" id="A0A1G8F267"/>
<dbReference type="RefSeq" id="WP_091581962.1">
    <property type="nucleotide sequence ID" value="NZ_FNDU01000002.1"/>
</dbReference>
<dbReference type="GO" id="GO:0009117">
    <property type="term" value="P:nucleotide metabolic process"/>
    <property type="evidence" value="ECO:0007669"/>
    <property type="project" value="UniProtKB-KW"/>
</dbReference>
<evidence type="ECO:0000256" key="1">
    <source>
        <dbReference type="ARBA" id="ARBA00008023"/>
    </source>
</evidence>
<dbReference type="EMBL" id="FNDU01000002">
    <property type="protein sequence ID" value="SDH76187.1"/>
    <property type="molecule type" value="Genomic_DNA"/>
</dbReference>
<keyword evidence="13" id="KW-1185">Reference proteome</keyword>
<dbReference type="SUPFAM" id="SSF52972">
    <property type="entry name" value="ITPase-like"/>
    <property type="match status" value="1"/>
</dbReference>
<protein>
    <recommendedName>
        <fullName evidence="10">dITP/XTP pyrophosphatase</fullName>
        <ecNumber evidence="10">3.6.1.66</ecNumber>
    </recommendedName>
    <alternativeName>
        <fullName evidence="10">Non-canonical purine NTP pyrophosphatase</fullName>
    </alternativeName>
    <alternativeName>
        <fullName evidence="10">Non-standard purine NTP pyrophosphatase</fullName>
    </alternativeName>
    <alternativeName>
        <fullName evidence="10">Nucleoside-triphosphate diphosphatase</fullName>
    </alternativeName>
    <alternativeName>
        <fullName evidence="10">Nucleoside-triphosphate pyrophosphatase</fullName>
        <shortName evidence="10">NTPase</shortName>
    </alternativeName>
</protein>
<feature type="binding site" evidence="10">
    <location>
        <begin position="178"/>
        <end position="179"/>
    </location>
    <ligand>
        <name>substrate</name>
    </ligand>
</feature>
<name>A0A1G8F267_9BACI</name>
<dbReference type="EC" id="3.6.1.66" evidence="10"/>
<evidence type="ECO:0000256" key="4">
    <source>
        <dbReference type="ARBA" id="ARBA00022741"/>
    </source>
</evidence>
<evidence type="ECO:0000256" key="9">
    <source>
        <dbReference type="ARBA" id="ARBA00052017"/>
    </source>
</evidence>
<dbReference type="GO" id="GO:0000166">
    <property type="term" value="F:nucleotide binding"/>
    <property type="evidence" value="ECO:0007669"/>
    <property type="project" value="UniProtKB-KW"/>
</dbReference>
<evidence type="ECO:0000256" key="3">
    <source>
        <dbReference type="ARBA" id="ARBA00022723"/>
    </source>
</evidence>
<evidence type="ECO:0000256" key="10">
    <source>
        <dbReference type="HAMAP-Rule" id="MF_01405"/>
    </source>
</evidence>
<feature type="binding site" evidence="10">
    <location>
        <position position="69"/>
    </location>
    <ligand>
        <name>substrate</name>
    </ligand>
</feature>
<dbReference type="CDD" id="cd00515">
    <property type="entry name" value="HAM1"/>
    <property type="match status" value="1"/>
</dbReference>
<reference evidence="12 13" key="1">
    <citation type="submission" date="2016-10" db="EMBL/GenBank/DDBJ databases">
        <authorList>
            <person name="de Groot N.N."/>
        </authorList>
    </citation>
    <scope>NUCLEOTIDE SEQUENCE [LARGE SCALE GENOMIC DNA]</scope>
    <source>
        <strain evidence="13">P4B,CCM 7963,CECT 7998,DSM 25260,IBRC-M 10614,KCTC 13821</strain>
    </source>
</reference>
<dbReference type="OrthoDB" id="9807456at2"/>
<keyword evidence="6 10" id="KW-0460">Magnesium</keyword>
<comment type="catalytic activity">
    <reaction evidence="10">
        <text>ITP + H2O = IMP + diphosphate + H(+)</text>
        <dbReference type="Rhea" id="RHEA:29399"/>
        <dbReference type="ChEBI" id="CHEBI:15377"/>
        <dbReference type="ChEBI" id="CHEBI:15378"/>
        <dbReference type="ChEBI" id="CHEBI:33019"/>
        <dbReference type="ChEBI" id="CHEBI:58053"/>
        <dbReference type="ChEBI" id="CHEBI:61402"/>
        <dbReference type="EC" id="3.6.1.66"/>
    </reaction>
</comment>
<dbReference type="InterPro" id="IPR002637">
    <property type="entry name" value="RdgB/HAM1"/>
</dbReference>
<organism evidence="12 13">
    <name type="scientific">Alteribacillus bidgolensis</name>
    <dbReference type="NCBI Taxonomy" id="930129"/>
    <lineage>
        <taxon>Bacteria</taxon>
        <taxon>Bacillati</taxon>
        <taxon>Bacillota</taxon>
        <taxon>Bacilli</taxon>
        <taxon>Bacillales</taxon>
        <taxon>Bacillaceae</taxon>
        <taxon>Alteribacillus</taxon>
    </lineage>
</organism>
<keyword evidence="5 10" id="KW-0378">Hydrolase</keyword>
<comment type="function">
    <text evidence="10">Pyrophosphatase that catalyzes the hydrolysis of nucleoside triphosphates to their monophosphate derivatives, with a high preference for the non-canonical purine nucleotides XTP (xanthosine triphosphate), dITP (deoxyinosine triphosphate) and ITP. Seems to function as a house-cleaning enzyme that removes non-canonical purine nucleotides from the nucleotide pool, thus preventing their incorporation into DNA/RNA and avoiding chromosomal lesions.</text>
</comment>
<comment type="cofactor">
    <cofactor evidence="10">
        <name>Mg(2+)</name>
        <dbReference type="ChEBI" id="CHEBI:18420"/>
    </cofactor>
    <text evidence="10">Binds 1 Mg(2+) ion per subunit.</text>
</comment>
<dbReference type="GO" id="GO:0005829">
    <property type="term" value="C:cytosol"/>
    <property type="evidence" value="ECO:0007669"/>
    <property type="project" value="TreeGrafter"/>
</dbReference>
<keyword evidence="7 10" id="KW-0546">Nucleotide metabolism</keyword>
<evidence type="ECO:0000256" key="5">
    <source>
        <dbReference type="ARBA" id="ARBA00022801"/>
    </source>
</evidence>
<dbReference type="Proteomes" id="UP000199017">
    <property type="component" value="Unassembled WGS sequence"/>
</dbReference>
<dbReference type="GO" id="GO:0035870">
    <property type="term" value="F:dITP diphosphatase activity"/>
    <property type="evidence" value="ECO:0007669"/>
    <property type="project" value="UniProtKB-UniRule"/>
</dbReference>
<dbReference type="GO" id="GO:0036222">
    <property type="term" value="F:XTP diphosphatase activity"/>
    <property type="evidence" value="ECO:0007669"/>
    <property type="project" value="UniProtKB-UniRule"/>
</dbReference>
<dbReference type="NCBIfam" id="NF011397">
    <property type="entry name" value="PRK14822.1"/>
    <property type="match status" value="1"/>
</dbReference>
<comment type="subunit">
    <text evidence="2 10">Homodimer.</text>
</comment>
<dbReference type="Gene3D" id="3.90.950.10">
    <property type="match status" value="1"/>
</dbReference>
<evidence type="ECO:0000256" key="8">
    <source>
        <dbReference type="ARBA" id="ARBA00051875"/>
    </source>
</evidence>
<feature type="binding site" evidence="10">
    <location>
        <position position="68"/>
    </location>
    <ligand>
        <name>Mg(2+)</name>
        <dbReference type="ChEBI" id="CHEBI:18420"/>
    </ligand>
</feature>
<dbReference type="STRING" id="930129.SAMN05216352_102489"/>
<dbReference type="GO" id="GO:0046872">
    <property type="term" value="F:metal ion binding"/>
    <property type="evidence" value="ECO:0007669"/>
    <property type="project" value="UniProtKB-KW"/>
</dbReference>
<feature type="binding site" evidence="10">
    <location>
        <begin position="150"/>
        <end position="153"/>
    </location>
    <ligand>
        <name>substrate</name>
    </ligand>
</feature>
<evidence type="ECO:0000256" key="2">
    <source>
        <dbReference type="ARBA" id="ARBA00011738"/>
    </source>
</evidence>
<evidence type="ECO:0000313" key="13">
    <source>
        <dbReference type="Proteomes" id="UP000199017"/>
    </source>
</evidence>
<sequence length="195" mass="21752">MQTMIVASKNQGKVKEFRNILGPEIKIKSLLDIPFQDIAETGTTFEENAALKAEAVYKELDTAAIADDSGLEIDALQGRPGIYSARYAGPDKDDDKNIEKVLEELTGIPEEKRSARFVCVIAVAMPEKTHIFRGTCEGRIAFSKTGQAGFGYDPIFYVPEKQATMAELSPEEKNKISHRFHALQQLQNEWSHIFS</sequence>
<evidence type="ECO:0000256" key="6">
    <source>
        <dbReference type="ARBA" id="ARBA00022842"/>
    </source>
</evidence>
<dbReference type="HAMAP" id="MF_01405">
    <property type="entry name" value="Non_canon_purine_NTPase"/>
    <property type="match status" value="1"/>
</dbReference>
<comment type="caution">
    <text evidence="10">Lacks conserved residue(s) required for the propagation of feature annotation.</text>
</comment>
<accession>A0A1G8F267</accession>
<dbReference type="Pfam" id="PF01725">
    <property type="entry name" value="Ham1p_like"/>
    <property type="match status" value="1"/>
</dbReference>
<comment type="similarity">
    <text evidence="1 10 11">Belongs to the HAM1 NTPase family.</text>
</comment>
<evidence type="ECO:0000256" key="11">
    <source>
        <dbReference type="RuleBase" id="RU003781"/>
    </source>
</evidence>
<feature type="binding site" evidence="10">
    <location>
        <position position="173"/>
    </location>
    <ligand>
        <name>substrate</name>
    </ligand>
</feature>
<dbReference type="InterPro" id="IPR020922">
    <property type="entry name" value="dITP/XTP_pyrophosphatase"/>
</dbReference>
<dbReference type="GO" id="GO:0036220">
    <property type="term" value="F:ITP diphosphatase activity"/>
    <property type="evidence" value="ECO:0007669"/>
    <property type="project" value="UniProtKB-UniRule"/>
</dbReference>
<evidence type="ECO:0000313" key="12">
    <source>
        <dbReference type="EMBL" id="SDH76187.1"/>
    </source>
</evidence>
<proteinExistence type="inferred from homology"/>
<comment type="catalytic activity">
    <reaction evidence="8 10">
        <text>dITP + H2O = dIMP + diphosphate + H(+)</text>
        <dbReference type="Rhea" id="RHEA:28342"/>
        <dbReference type="ChEBI" id="CHEBI:15377"/>
        <dbReference type="ChEBI" id="CHEBI:15378"/>
        <dbReference type="ChEBI" id="CHEBI:33019"/>
        <dbReference type="ChEBI" id="CHEBI:61194"/>
        <dbReference type="ChEBI" id="CHEBI:61382"/>
        <dbReference type="EC" id="3.6.1.66"/>
    </reaction>
</comment>
<keyword evidence="3 10" id="KW-0479">Metal-binding</keyword>
<feature type="active site" description="Proton acceptor" evidence="10">
    <location>
        <position position="68"/>
    </location>
</feature>
<dbReference type="PANTHER" id="PTHR11067">
    <property type="entry name" value="INOSINE TRIPHOSPHATE PYROPHOSPHATASE/HAM1 PROTEIN"/>
    <property type="match status" value="1"/>
</dbReference>
<dbReference type="NCBIfam" id="TIGR00042">
    <property type="entry name" value="RdgB/HAM1 family non-canonical purine NTP pyrophosphatase"/>
    <property type="match status" value="1"/>
</dbReference>